<dbReference type="CDD" id="cd11622">
    <property type="entry name" value="HR1_PKN_1"/>
    <property type="match status" value="1"/>
</dbReference>
<evidence type="ECO:0000259" key="28">
    <source>
        <dbReference type="PROSITE" id="PS50011"/>
    </source>
</evidence>
<feature type="region of interest" description="Disordered" evidence="26">
    <location>
        <begin position="85"/>
        <end position="104"/>
    </location>
</feature>
<feature type="region of interest" description="Disordered" evidence="26">
    <location>
        <begin position="773"/>
        <end position="808"/>
    </location>
</feature>
<reference evidence="31" key="1">
    <citation type="submission" date="2025-08" db="UniProtKB">
        <authorList>
            <consortium name="Ensembl"/>
        </authorList>
    </citation>
    <scope>IDENTIFICATION</scope>
</reference>
<dbReference type="InterPro" id="IPR035892">
    <property type="entry name" value="C2_domain_sf"/>
</dbReference>
<evidence type="ECO:0000256" key="15">
    <source>
        <dbReference type="ARBA" id="ARBA00022840"/>
    </source>
</evidence>
<evidence type="ECO:0000256" key="3">
    <source>
        <dbReference type="ARBA" id="ARBA00004370"/>
    </source>
</evidence>
<dbReference type="FunFam" id="3.30.200.20:FF:000058">
    <property type="entry name" value="Putative serine/threonine-protein kinase N2"/>
    <property type="match status" value="1"/>
</dbReference>
<organism evidence="31 32">
    <name type="scientific">Mola mola</name>
    <name type="common">Ocean sunfish</name>
    <name type="synonym">Tetraodon mola</name>
    <dbReference type="NCBI Taxonomy" id="94237"/>
    <lineage>
        <taxon>Eukaryota</taxon>
        <taxon>Metazoa</taxon>
        <taxon>Chordata</taxon>
        <taxon>Craniata</taxon>
        <taxon>Vertebrata</taxon>
        <taxon>Euteleostomi</taxon>
        <taxon>Actinopterygii</taxon>
        <taxon>Neopterygii</taxon>
        <taxon>Teleostei</taxon>
        <taxon>Neoteleostei</taxon>
        <taxon>Acanthomorphata</taxon>
        <taxon>Eupercaria</taxon>
        <taxon>Tetraodontiformes</taxon>
        <taxon>Molidae</taxon>
        <taxon>Mola</taxon>
    </lineage>
</organism>
<dbReference type="EC" id="2.7.11.13" evidence="7"/>
<dbReference type="Ensembl" id="ENSMMOT00000011810.1">
    <property type="protein sequence ID" value="ENSMMOP00000011612.1"/>
    <property type="gene ID" value="ENSMMOG00000008916.1"/>
</dbReference>
<dbReference type="PROSITE" id="PS51285">
    <property type="entry name" value="AGC_KINASE_CTER"/>
    <property type="match status" value="1"/>
</dbReference>
<keyword evidence="17 23" id="KW-0175">Coiled coil</keyword>
<evidence type="ECO:0000256" key="12">
    <source>
        <dbReference type="ARBA" id="ARBA00022737"/>
    </source>
</evidence>
<keyword evidence="20" id="KW-0539">Nucleus</keyword>
<comment type="catalytic activity">
    <reaction evidence="21">
        <text>L-threonyl-[protein] + ATP = O-phospho-L-threonyl-[protein] + ADP + H(+)</text>
        <dbReference type="Rhea" id="RHEA:46608"/>
        <dbReference type="Rhea" id="RHEA-COMP:11060"/>
        <dbReference type="Rhea" id="RHEA-COMP:11605"/>
        <dbReference type="ChEBI" id="CHEBI:15378"/>
        <dbReference type="ChEBI" id="CHEBI:30013"/>
        <dbReference type="ChEBI" id="CHEBI:30616"/>
        <dbReference type="ChEBI" id="CHEBI:61977"/>
        <dbReference type="ChEBI" id="CHEBI:456216"/>
        <dbReference type="EC" id="2.7.11.13"/>
    </reaction>
</comment>
<dbReference type="GO" id="GO:0031267">
    <property type="term" value="F:small GTPase binding"/>
    <property type="evidence" value="ECO:0007669"/>
    <property type="project" value="InterPro"/>
</dbReference>
<feature type="coiled-coil region" evidence="25">
    <location>
        <begin position="52"/>
        <end position="79"/>
    </location>
</feature>
<dbReference type="InterPro" id="IPR011009">
    <property type="entry name" value="Kinase-like_dom_sf"/>
</dbReference>
<keyword evidence="11" id="KW-0808">Transferase</keyword>
<dbReference type="GO" id="GO:0005737">
    <property type="term" value="C:cytoplasm"/>
    <property type="evidence" value="ECO:0007669"/>
    <property type="project" value="UniProtKB-SubCell"/>
</dbReference>
<dbReference type="InterPro" id="IPR000961">
    <property type="entry name" value="AGC-kinase_C"/>
</dbReference>
<evidence type="ECO:0000256" key="22">
    <source>
        <dbReference type="ARBA" id="ARBA00047470"/>
    </source>
</evidence>
<dbReference type="Pfam" id="PF02185">
    <property type="entry name" value="HR1"/>
    <property type="match status" value="3"/>
</dbReference>
<feature type="domain" description="REM-1" evidence="30">
    <location>
        <begin position="6"/>
        <end position="82"/>
    </location>
</feature>
<dbReference type="PANTHER" id="PTHR24351">
    <property type="entry name" value="RIBOSOMAL PROTEIN S6 KINASE"/>
    <property type="match status" value="1"/>
</dbReference>
<evidence type="ECO:0000256" key="18">
    <source>
        <dbReference type="ARBA" id="ARBA00023136"/>
    </source>
</evidence>
<feature type="domain" description="C2" evidence="27">
    <location>
        <begin position="279"/>
        <end position="424"/>
    </location>
</feature>
<dbReference type="InterPro" id="IPR036274">
    <property type="entry name" value="HR1_rpt_sf"/>
</dbReference>
<keyword evidence="16" id="KW-0805">Transcription regulation</keyword>
<evidence type="ECO:0000259" key="27">
    <source>
        <dbReference type="PROSITE" id="PS50004"/>
    </source>
</evidence>
<keyword evidence="15 24" id="KW-0067">ATP-binding</keyword>
<dbReference type="FunFam" id="1.10.287.160:FF:000002">
    <property type="entry name" value="Putative serine/threonine-protein kinase N2"/>
    <property type="match status" value="1"/>
</dbReference>
<comment type="similarity">
    <text evidence="6">Belongs to the protein kinase superfamily. AGC Ser/Thr protein kinase family. PKC subfamily.</text>
</comment>
<dbReference type="FunFam" id="1.10.287.160:FF:000001">
    <property type="entry name" value="Putative serine/threonine-protein kinase N2"/>
    <property type="match status" value="1"/>
</dbReference>
<keyword evidence="8" id="KW-0963">Cytoplasm</keyword>
<evidence type="ECO:0000256" key="20">
    <source>
        <dbReference type="ARBA" id="ARBA00023242"/>
    </source>
</evidence>
<dbReference type="Pfam" id="PF00433">
    <property type="entry name" value="Pkinase_C"/>
    <property type="match status" value="1"/>
</dbReference>
<dbReference type="InterPro" id="IPR037313">
    <property type="entry name" value="PKN_HR1_1"/>
</dbReference>
<feature type="compositionally biased region" description="Basic and acidic residues" evidence="26">
    <location>
        <begin position="799"/>
        <end position="808"/>
    </location>
</feature>
<dbReference type="PROSITE" id="PS51860">
    <property type="entry name" value="REM_1"/>
    <property type="match status" value="3"/>
</dbReference>
<keyword evidence="12" id="KW-0677">Repeat</keyword>
<dbReference type="InterPro" id="IPR011072">
    <property type="entry name" value="HR1_rho-bd"/>
</dbReference>
<dbReference type="AlphaFoldDB" id="A0A3Q3WHF1"/>
<evidence type="ECO:0000256" key="9">
    <source>
        <dbReference type="ARBA" id="ARBA00022527"/>
    </source>
</evidence>
<evidence type="ECO:0000256" key="16">
    <source>
        <dbReference type="ARBA" id="ARBA00023015"/>
    </source>
</evidence>
<keyword evidence="19" id="KW-0804">Transcription</keyword>
<dbReference type="Gene3D" id="1.10.287.160">
    <property type="entry name" value="HR1 repeat"/>
    <property type="match status" value="3"/>
</dbReference>
<feature type="domain" description="AGC-kinase C-terminal" evidence="29">
    <location>
        <begin position="755"/>
        <end position="822"/>
    </location>
</feature>
<dbReference type="InterPro" id="IPR008271">
    <property type="entry name" value="Ser/Thr_kinase_AS"/>
</dbReference>
<evidence type="ECO:0000259" key="29">
    <source>
        <dbReference type="PROSITE" id="PS51285"/>
    </source>
</evidence>
<evidence type="ECO:0000256" key="1">
    <source>
        <dbReference type="ARBA" id="ARBA00004123"/>
    </source>
</evidence>
<reference evidence="31" key="2">
    <citation type="submission" date="2025-09" db="UniProtKB">
        <authorList>
            <consortium name="Ensembl"/>
        </authorList>
    </citation>
    <scope>IDENTIFICATION</scope>
</reference>
<evidence type="ECO:0000256" key="2">
    <source>
        <dbReference type="ARBA" id="ARBA00004214"/>
    </source>
</evidence>
<dbReference type="GO" id="GO:0007165">
    <property type="term" value="P:signal transduction"/>
    <property type="evidence" value="ECO:0007669"/>
    <property type="project" value="InterPro"/>
</dbReference>
<comment type="catalytic activity">
    <reaction evidence="22">
        <text>L-seryl-[protein] + ATP = O-phospho-L-seryl-[protein] + ADP + H(+)</text>
        <dbReference type="Rhea" id="RHEA:17989"/>
        <dbReference type="Rhea" id="RHEA-COMP:9863"/>
        <dbReference type="Rhea" id="RHEA-COMP:11604"/>
        <dbReference type="ChEBI" id="CHEBI:15378"/>
        <dbReference type="ChEBI" id="CHEBI:29999"/>
        <dbReference type="ChEBI" id="CHEBI:30616"/>
        <dbReference type="ChEBI" id="CHEBI:83421"/>
        <dbReference type="ChEBI" id="CHEBI:456216"/>
        <dbReference type="EC" id="2.7.11.13"/>
    </reaction>
</comment>
<dbReference type="Gene3D" id="3.30.200.20">
    <property type="entry name" value="Phosphorylase Kinase, domain 1"/>
    <property type="match status" value="1"/>
</dbReference>
<evidence type="ECO:0000256" key="6">
    <source>
        <dbReference type="ARBA" id="ARBA00005490"/>
    </source>
</evidence>
<evidence type="ECO:0000313" key="31">
    <source>
        <dbReference type="Ensembl" id="ENSMMOP00000011612.1"/>
    </source>
</evidence>
<evidence type="ECO:0000256" key="14">
    <source>
        <dbReference type="ARBA" id="ARBA00022777"/>
    </source>
</evidence>
<evidence type="ECO:0000256" key="23">
    <source>
        <dbReference type="PROSITE-ProRule" id="PRU01207"/>
    </source>
</evidence>
<dbReference type="CDD" id="cd11630">
    <property type="entry name" value="HR1_PKN1_2"/>
    <property type="match status" value="1"/>
</dbReference>
<dbReference type="Gene3D" id="1.10.510.10">
    <property type="entry name" value="Transferase(Phosphotransferase) domain 1"/>
    <property type="match status" value="1"/>
</dbReference>
<dbReference type="GO" id="GO:0030496">
    <property type="term" value="C:midbody"/>
    <property type="evidence" value="ECO:0007669"/>
    <property type="project" value="UniProtKB-SubCell"/>
</dbReference>
<dbReference type="InterPro" id="IPR037317">
    <property type="entry name" value="PKN1_HR1_2"/>
</dbReference>
<evidence type="ECO:0000259" key="30">
    <source>
        <dbReference type="PROSITE" id="PS51860"/>
    </source>
</evidence>
<evidence type="ECO:0000256" key="24">
    <source>
        <dbReference type="PROSITE-ProRule" id="PRU10141"/>
    </source>
</evidence>
<feature type="domain" description="REM-1" evidence="30">
    <location>
        <begin position="95"/>
        <end position="174"/>
    </location>
</feature>
<keyword evidence="9" id="KW-0723">Serine/threonine-protein kinase</keyword>
<dbReference type="InterPro" id="IPR017892">
    <property type="entry name" value="Pkinase_C"/>
</dbReference>
<dbReference type="SMART" id="SM00742">
    <property type="entry name" value="Hr1"/>
    <property type="match status" value="3"/>
</dbReference>
<evidence type="ECO:0000256" key="8">
    <source>
        <dbReference type="ARBA" id="ARBA00022490"/>
    </source>
</evidence>
<dbReference type="PROSITE" id="PS00108">
    <property type="entry name" value="PROTEIN_KINASE_ST"/>
    <property type="match status" value="1"/>
</dbReference>
<dbReference type="FunFam" id="1.10.510.10:FF:000038">
    <property type="entry name" value="serine/threonine-protein kinase N2 isoform X1"/>
    <property type="match status" value="1"/>
</dbReference>
<evidence type="ECO:0000256" key="5">
    <source>
        <dbReference type="ARBA" id="ARBA00004626"/>
    </source>
</evidence>
<dbReference type="FunFam" id="1.10.287.160:FF:000003">
    <property type="entry name" value="Putative serine/threonine-protein kinase N2"/>
    <property type="match status" value="1"/>
</dbReference>
<evidence type="ECO:0000256" key="7">
    <source>
        <dbReference type="ARBA" id="ARBA00012429"/>
    </source>
</evidence>
<evidence type="ECO:0000256" key="25">
    <source>
        <dbReference type="SAM" id="Coils"/>
    </source>
</evidence>
<dbReference type="GO" id="GO:0005524">
    <property type="term" value="F:ATP binding"/>
    <property type="evidence" value="ECO:0007669"/>
    <property type="project" value="UniProtKB-UniRule"/>
</dbReference>
<dbReference type="GO" id="GO:0004697">
    <property type="term" value="F:diacylglycerol-dependent serine/threonine kinase activity"/>
    <property type="evidence" value="ECO:0007669"/>
    <property type="project" value="UniProtKB-EC"/>
</dbReference>
<protein>
    <recommendedName>
        <fullName evidence="7">protein kinase C</fullName>
        <ecNumber evidence="7">2.7.11.13</ecNumber>
    </recommendedName>
</protein>
<dbReference type="SMART" id="SM00133">
    <property type="entry name" value="S_TK_X"/>
    <property type="match status" value="1"/>
</dbReference>
<dbReference type="Pfam" id="PF00069">
    <property type="entry name" value="Pkinase"/>
    <property type="match status" value="1"/>
</dbReference>
<keyword evidence="13 24" id="KW-0547">Nucleotide-binding</keyword>
<feature type="domain" description="Protein kinase" evidence="28">
    <location>
        <begin position="495"/>
        <end position="754"/>
    </location>
</feature>
<dbReference type="Proteomes" id="UP000261620">
    <property type="component" value="Unplaced"/>
</dbReference>
<dbReference type="SUPFAM" id="SSF49562">
    <property type="entry name" value="C2 domain (Calcium/lipid-binding domain, CaLB)"/>
    <property type="match status" value="1"/>
</dbReference>
<keyword evidence="32" id="KW-1185">Reference proteome</keyword>
<dbReference type="SUPFAM" id="SSF46585">
    <property type="entry name" value="HR1 repeat"/>
    <property type="match status" value="3"/>
</dbReference>
<dbReference type="InterPro" id="IPR000008">
    <property type="entry name" value="C2_dom"/>
</dbReference>
<dbReference type="SMART" id="SM00220">
    <property type="entry name" value="S_TKc"/>
    <property type="match status" value="1"/>
</dbReference>
<evidence type="ECO:0000256" key="19">
    <source>
        <dbReference type="ARBA" id="ARBA00023163"/>
    </source>
</evidence>
<dbReference type="SUPFAM" id="SSF56112">
    <property type="entry name" value="Protein kinase-like (PK-like)"/>
    <property type="match status" value="1"/>
</dbReference>
<evidence type="ECO:0000256" key="4">
    <source>
        <dbReference type="ARBA" id="ARBA00004496"/>
    </source>
</evidence>
<evidence type="ECO:0000313" key="32">
    <source>
        <dbReference type="Proteomes" id="UP000261620"/>
    </source>
</evidence>
<dbReference type="GO" id="GO:0005634">
    <property type="term" value="C:nucleus"/>
    <property type="evidence" value="ECO:0007669"/>
    <property type="project" value="UniProtKB-SubCell"/>
</dbReference>
<evidence type="ECO:0000256" key="26">
    <source>
        <dbReference type="SAM" id="MobiDB-lite"/>
    </source>
</evidence>
<feature type="binding site" evidence="24">
    <location>
        <position position="524"/>
    </location>
    <ligand>
        <name>ATP</name>
        <dbReference type="ChEBI" id="CHEBI:30616"/>
    </ligand>
</feature>
<evidence type="ECO:0000256" key="17">
    <source>
        <dbReference type="ARBA" id="ARBA00023054"/>
    </source>
</evidence>
<dbReference type="InterPro" id="IPR000719">
    <property type="entry name" value="Prot_kinase_dom"/>
</dbReference>
<dbReference type="CDD" id="cd05589">
    <property type="entry name" value="STKc_PKN"/>
    <property type="match status" value="1"/>
</dbReference>
<proteinExistence type="inferred from homology"/>
<evidence type="ECO:0000256" key="21">
    <source>
        <dbReference type="ARBA" id="ARBA00047272"/>
    </source>
</evidence>
<dbReference type="InterPro" id="IPR017441">
    <property type="entry name" value="Protein_kinase_ATP_BS"/>
</dbReference>
<comment type="subcellular location">
    <subcellularLocation>
        <location evidence="5">Cleavage furrow</location>
    </subcellularLocation>
    <subcellularLocation>
        <location evidence="4">Cytoplasm</location>
    </subcellularLocation>
    <subcellularLocation>
        <location evidence="3">Membrane</location>
    </subcellularLocation>
    <subcellularLocation>
        <location evidence="2">Midbody</location>
    </subcellularLocation>
    <subcellularLocation>
        <location evidence="1">Nucleus</location>
    </subcellularLocation>
</comment>
<keyword evidence="14" id="KW-0418">Kinase</keyword>
<keyword evidence="18" id="KW-0472">Membrane</keyword>
<sequence>LGLDQNSDFSDSTVQQLLDEQRERIRREIRKELKIKEGAENLRKVMTDKRNAQQVDSQLRSSNRRLDNLHAQLQELDAHIVVKGGEENKDECPQSPGTKSRTSAHKERIAALERQLNIELKVKQGVENMIPIYSNGSTKDKKMLQTAQQMLQDSKTKIDIIRMQIRKAVQATEHNDDTQGNQDLCGVELRIEELRHHYRVEHAVAEGAKNVLRLLGASKVQDKKALSEAQSRLSEASHRLDLLRDSLDQRLAELPEDHPKASVIKEELILASSPAFSSHHGAPYLHNQYSTLNKPSPLTGTLQVQLFGCMGLLEVVPGRNKGTPVLLPCYSPGDTRSFMRGTEVSAVLKLDNTVVGQTVWRTVGEQAWDQTFTVELERSREMEIAVYWKDYRSLCALKYVKLEEFLDNQKHRVQLELEPQGLLLAEVNTHANTILENVRTQKQNRESHAQRLDADVLVSVEKLSLDTDSPIRGDYKRDMDTHTPQRKSPLSLQDFRLIAVLGRGHFGKVLLSEYKKTGTMYAIKALKKGDIIARDEVESLMCEKRIFEIVNMSHHPFLVNLFACFQTPQHVCFVMEYTAGGDLMMHIHTDVFTEPRAMFYAACVVLGLQFLHDHKIVYRDLKLDNLLLDTDGYVKIADFGLCKEGMGFGDRTSTFCGTPEFLAPEVLTDTSYTRAVDWWGLGVLIYEMLVGESPFPGDDEEEVFDSIVNDEVRYPRFLSTDAIGIVRRLLRRNPERRLGSGEKDAEEVKKQPFFRNVDWEELLQRKVPPPFVPSIGGKEDVSNFDEEFTTEPPALTPPREPRVLSRKDQDSFQDFDYVSDLC</sequence>
<evidence type="ECO:0000256" key="11">
    <source>
        <dbReference type="ARBA" id="ARBA00022679"/>
    </source>
</evidence>
<dbReference type="PROSITE" id="PS50011">
    <property type="entry name" value="PROTEIN_KINASE_DOM"/>
    <property type="match status" value="1"/>
</dbReference>
<dbReference type="GO" id="GO:0032154">
    <property type="term" value="C:cleavage furrow"/>
    <property type="evidence" value="ECO:0007669"/>
    <property type="project" value="UniProtKB-SubCell"/>
</dbReference>
<evidence type="ECO:0000256" key="10">
    <source>
        <dbReference type="ARBA" id="ARBA00022553"/>
    </source>
</evidence>
<keyword evidence="10" id="KW-0597">Phosphoprotein</keyword>
<accession>A0A3Q3WHF1</accession>
<feature type="domain" description="REM-1" evidence="30">
    <location>
        <begin position="175"/>
        <end position="256"/>
    </location>
</feature>
<name>A0A3Q3WHF1_MOLML</name>
<evidence type="ECO:0000256" key="13">
    <source>
        <dbReference type="ARBA" id="ARBA00022741"/>
    </source>
</evidence>
<dbReference type="PROSITE" id="PS50004">
    <property type="entry name" value="C2"/>
    <property type="match status" value="1"/>
</dbReference>
<dbReference type="PROSITE" id="PS00107">
    <property type="entry name" value="PROTEIN_KINASE_ATP"/>
    <property type="match status" value="1"/>
</dbReference>